<reference evidence="1" key="2">
    <citation type="submission" date="2016-06" db="EMBL/GenBank/DDBJ databases">
        <title>Adaptive Radiation by Waves of Gene Transfer Leads to Fine-Scale Resource Partitioning in Marine Microbes.</title>
        <authorList>
            <person name="Hehemann J.-H."/>
            <person name="Arevalo P."/>
            <person name="Datta M.S."/>
            <person name="Yu X."/>
            <person name="Corzett C."/>
            <person name="Henschel A."/>
            <person name="Preheim S.P."/>
            <person name="Timberlake S."/>
            <person name="Alm E.J."/>
            <person name="Polz M.F."/>
        </authorList>
    </citation>
    <scope>NUCLEOTIDE SEQUENCE</scope>
    <source>
        <strain evidence="1">9CS106</strain>
    </source>
</reference>
<proteinExistence type="predicted"/>
<evidence type="ECO:0000313" key="1">
    <source>
        <dbReference type="EMBL" id="ANP79310.1"/>
    </source>
</evidence>
<protein>
    <submittedName>
        <fullName evidence="1">Uncharacterized protein</fullName>
    </submittedName>
</protein>
<sequence length="248" mass="26637">MANKSYLGKGTIYFEEIGGTGGLIPVGNCSQLDIAVNENKLEQKDYQEAGGALVNTVTNIDSVVASINSLTVNADTIGLALRGYVKDHKGGAVSDEEHEVKSVPSYIKLSHAPDKSATFKVVDKASPTTEFEEGTDFEIKSGGISIIADGAITDTMTLQVNFTSLTSRTVQPMTQAGLDYKVVFDGLNEAEGGKPVIIEFHKVKFNYTQALALISDDFGSLPMTFDILKDDTQTGFDTSKFMSIDIVE</sequence>
<reference evidence="1" key="1">
    <citation type="journal article" date="2012" name="Science">
        <title>Ecological populations of bacteria act as socially cohesive units of antibiotic production and resistance.</title>
        <authorList>
            <person name="Cordero O.X."/>
            <person name="Wildschutte H."/>
            <person name="Kirkup B."/>
            <person name="Proehl S."/>
            <person name="Ngo L."/>
            <person name="Hussain F."/>
            <person name="Le Roux F."/>
            <person name="Mincer T."/>
            <person name="Polz M.F."/>
        </authorList>
    </citation>
    <scope>NUCLEOTIDE SEQUENCE</scope>
    <source>
        <strain evidence="1">9CS106</strain>
    </source>
</reference>
<name>A0A1B1C3C6_9VIBR</name>
<dbReference type="AlphaFoldDB" id="A0A1B1C3C6"/>
<dbReference type="InterPro" id="IPR016893">
    <property type="entry name" value="UCP028589"/>
</dbReference>
<dbReference type="PIRSF" id="PIRSF028589">
    <property type="entry name" value="UCP028589"/>
    <property type="match status" value="1"/>
</dbReference>
<accession>A0A1B1C3C6</accession>
<gene>
    <name evidence="1" type="ORF">A134_23130</name>
</gene>
<dbReference type="EMBL" id="CP016231">
    <property type="protein sequence ID" value="ANP79310.1"/>
    <property type="molecule type" value="Genomic_DNA"/>
</dbReference>
<organism evidence="1">
    <name type="scientific">Vibrio crassostreae 9CS106</name>
    <dbReference type="NCBI Taxonomy" id="1191300"/>
    <lineage>
        <taxon>Bacteria</taxon>
        <taxon>Pseudomonadati</taxon>
        <taxon>Pseudomonadota</taxon>
        <taxon>Gammaproteobacteria</taxon>
        <taxon>Vibrionales</taxon>
        <taxon>Vibrionaceae</taxon>
        <taxon>Vibrio</taxon>
    </lineage>
</organism>